<evidence type="ECO:0000256" key="1">
    <source>
        <dbReference type="SAM" id="MobiDB-lite"/>
    </source>
</evidence>
<evidence type="ECO:0008006" key="5">
    <source>
        <dbReference type="Google" id="ProtNLM"/>
    </source>
</evidence>
<gene>
    <name evidence="3" type="ORF">E8E12_005423</name>
</gene>
<evidence type="ECO:0000313" key="4">
    <source>
        <dbReference type="Proteomes" id="UP000758155"/>
    </source>
</evidence>
<accession>A0A9P5BXP0</accession>
<evidence type="ECO:0000313" key="3">
    <source>
        <dbReference type="EMBL" id="KAF3034907.1"/>
    </source>
</evidence>
<dbReference type="PANTHER" id="PTHR24148">
    <property type="entry name" value="ANKYRIN REPEAT DOMAIN-CONTAINING PROTEIN 39 HOMOLOG-RELATED"/>
    <property type="match status" value="1"/>
</dbReference>
<keyword evidence="2" id="KW-1133">Transmembrane helix</keyword>
<name>A0A9P5BXP0_9PLEO</name>
<proteinExistence type="predicted"/>
<comment type="caution">
    <text evidence="3">The sequence shown here is derived from an EMBL/GenBank/DDBJ whole genome shotgun (WGS) entry which is preliminary data.</text>
</comment>
<dbReference type="OrthoDB" id="194358at2759"/>
<keyword evidence="2" id="KW-0472">Membrane</keyword>
<dbReference type="AlphaFoldDB" id="A0A9P5BXP0"/>
<dbReference type="Proteomes" id="UP000758155">
    <property type="component" value="Unassembled WGS sequence"/>
</dbReference>
<reference evidence="3" key="1">
    <citation type="submission" date="2019-04" db="EMBL/GenBank/DDBJ databases">
        <title>Sequencing of skin fungus with MAO and IRED activity.</title>
        <authorList>
            <person name="Marsaioli A.J."/>
            <person name="Bonatto J.M.C."/>
            <person name="Reis Junior O."/>
        </authorList>
    </citation>
    <scope>NUCLEOTIDE SEQUENCE</scope>
    <source>
        <strain evidence="3">28M1</strain>
    </source>
</reference>
<dbReference type="InterPro" id="IPR052895">
    <property type="entry name" value="HetReg/Transcr_Mod"/>
</dbReference>
<dbReference type="EMBL" id="SWKV01000063">
    <property type="protein sequence ID" value="KAF3034907.1"/>
    <property type="molecule type" value="Genomic_DNA"/>
</dbReference>
<organism evidence="3 4">
    <name type="scientific">Didymella heteroderae</name>
    <dbReference type="NCBI Taxonomy" id="1769908"/>
    <lineage>
        <taxon>Eukaryota</taxon>
        <taxon>Fungi</taxon>
        <taxon>Dikarya</taxon>
        <taxon>Ascomycota</taxon>
        <taxon>Pezizomycotina</taxon>
        <taxon>Dothideomycetes</taxon>
        <taxon>Pleosporomycetidae</taxon>
        <taxon>Pleosporales</taxon>
        <taxon>Pleosporineae</taxon>
        <taxon>Didymellaceae</taxon>
        <taxon>Didymella</taxon>
    </lineage>
</organism>
<protein>
    <recommendedName>
        <fullName evidence="5">Heterokaryon incompatibility domain-containing protein</fullName>
    </recommendedName>
</protein>
<evidence type="ECO:0000256" key="2">
    <source>
        <dbReference type="SAM" id="Phobius"/>
    </source>
</evidence>
<feature type="transmembrane region" description="Helical" evidence="2">
    <location>
        <begin position="440"/>
        <end position="462"/>
    </location>
</feature>
<keyword evidence="4" id="KW-1185">Reference proteome</keyword>
<sequence length="482" mass="54824">MSSVYIGSQQVIVWLNDDTGECLKAARAFRDPTDIMALSTILSNDYFSRLWIVKEILLTPQIRIFTAGNTWIPWETIWSITKDINLGMLKLTKEEATAWKRISPNTQKLIRMTGNSGQRKESRELLDILSFSANTCYEPRDKVYGLMSLFEVEDSLKADYQKPVFDVFVDLVMAFHAIMKFEYGRGYVQWLDVTQKVGVNMGIDSHDVAALFAFLELVLPVETYNVKQRWASAPSLVSMVGVEVRMTTSGLHPKAHDEKDPAWPNDLDKIDAENRAAIEKNLGVSSMPSISITATGDSDDGPANGDQTEDEGVISRFEYNFVDEVFRYQKERKRCDSLLNEQRWDFTAGSITELTSLQNEGLQLAWYYEHEGQKYRYNKPPSWQYVFRLLPLTMAKVMRQCGKEQTADTNTATQRRWTLGKKGTERVDRAVHKLVLGRKVAMFFLVTFIALLGGIIVVSFAADLDLYTACFMLGLWGVSHVI</sequence>
<feature type="region of interest" description="Disordered" evidence="1">
    <location>
        <begin position="288"/>
        <end position="310"/>
    </location>
</feature>
<keyword evidence="2" id="KW-0812">Transmembrane</keyword>
<dbReference type="PANTHER" id="PTHR24148:SF73">
    <property type="entry name" value="HET DOMAIN PROTEIN (AFU_ORTHOLOGUE AFUA_8G01020)"/>
    <property type="match status" value="1"/>
</dbReference>